<dbReference type="Gene3D" id="3.40.50.1460">
    <property type="match status" value="1"/>
</dbReference>
<dbReference type="PROSITE" id="PS01122">
    <property type="entry name" value="CASPASE_CYS"/>
    <property type="match status" value="1"/>
</dbReference>
<comment type="similarity">
    <text evidence="1 8">Belongs to the peptidase C14A family.</text>
</comment>
<dbReference type="InterPro" id="IPR001315">
    <property type="entry name" value="CARD"/>
</dbReference>
<dbReference type="CDD" id="cd00032">
    <property type="entry name" value="CASc"/>
    <property type="match status" value="1"/>
</dbReference>
<dbReference type="InterPro" id="IPR029030">
    <property type="entry name" value="Caspase-like_dom_sf"/>
</dbReference>
<keyword evidence="6" id="KW-0865">Zymogen</keyword>
<dbReference type="Pfam" id="PF00656">
    <property type="entry name" value="Peptidase_C14"/>
    <property type="match status" value="1"/>
</dbReference>
<dbReference type="EMBL" id="GGLE01006017">
    <property type="protein sequence ID" value="MBY10143.1"/>
    <property type="molecule type" value="Transcribed_RNA"/>
</dbReference>
<dbReference type="PIRSF" id="PIRSF038001">
    <property type="entry name" value="Caspase_ICE"/>
    <property type="match status" value="1"/>
</dbReference>
<evidence type="ECO:0000313" key="12">
    <source>
        <dbReference type="EMBL" id="MBY10143.1"/>
    </source>
</evidence>
<evidence type="ECO:0000256" key="2">
    <source>
        <dbReference type="ARBA" id="ARBA00022670"/>
    </source>
</evidence>
<evidence type="ECO:0000256" key="3">
    <source>
        <dbReference type="ARBA" id="ARBA00022703"/>
    </source>
</evidence>
<dbReference type="GO" id="GO:0006508">
    <property type="term" value="P:proteolysis"/>
    <property type="evidence" value="ECO:0007669"/>
    <property type="project" value="UniProtKB-KW"/>
</dbReference>
<evidence type="ECO:0000256" key="8">
    <source>
        <dbReference type="RuleBase" id="RU003971"/>
    </source>
</evidence>
<dbReference type="InterPro" id="IPR011029">
    <property type="entry name" value="DEATH-like_dom_sf"/>
</dbReference>
<dbReference type="InterPro" id="IPR033139">
    <property type="entry name" value="Caspase_cys_AS"/>
</dbReference>
<dbReference type="InterPro" id="IPR001309">
    <property type="entry name" value="Pept_C14_p20"/>
</dbReference>
<dbReference type="SUPFAM" id="SSF47986">
    <property type="entry name" value="DEATH domain"/>
    <property type="match status" value="1"/>
</dbReference>
<dbReference type="InterPro" id="IPR015917">
    <property type="entry name" value="Pept_C14A"/>
</dbReference>
<evidence type="ECO:0000259" key="10">
    <source>
        <dbReference type="PROSITE" id="PS50208"/>
    </source>
</evidence>
<reference evidence="12" key="1">
    <citation type="submission" date="2018-03" db="EMBL/GenBank/DDBJ databases">
        <title>The relapsing fever spirochete Borrelia turicatae persists in the highly oxidative environment of its soft-bodied tick vector.</title>
        <authorList>
            <person name="Bourret T.J."/>
            <person name="Boyle W.K."/>
            <person name="Valenzuela J.G."/>
            <person name="Oliveira F."/>
            <person name="Lopez J.E."/>
        </authorList>
    </citation>
    <scope>NUCLEOTIDE SEQUENCE</scope>
    <source>
        <strain evidence="12">Kansas strain/isolate</strain>
        <tissue evidence="12">Salivary glands</tissue>
    </source>
</reference>
<evidence type="ECO:0000259" key="9">
    <source>
        <dbReference type="PROSITE" id="PS50207"/>
    </source>
</evidence>
<dbReference type="Pfam" id="PF00619">
    <property type="entry name" value="CARD"/>
    <property type="match status" value="1"/>
</dbReference>
<dbReference type="InterPro" id="IPR002138">
    <property type="entry name" value="Pept_C14_p10"/>
</dbReference>
<dbReference type="PANTHER" id="PTHR47901:SF8">
    <property type="entry name" value="CASPASE-3"/>
    <property type="match status" value="1"/>
</dbReference>
<dbReference type="PRINTS" id="PR00376">
    <property type="entry name" value="IL1BCENZYME"/>
</dbReference>
<feature type="domain" description="CARD" evidence="11">
    <location>
        <begin position="18"/>
        <end position="92"/>
    </location>
</feature>
<dbReference type="GO" id="GO:0006915">
    <property type="term" value="P:apoptotic process"/>
    <property type="evidence" value="ECO:0007669"/>
    <property type="project" value="UniProtKB-KW"/>
</dbReference>
<evidence type="ECO:0000256" key="5">
    <source>
        <dbReference type="ARBA" id="ARBA00022807"/>
    </source>
</evidence>
<dbReference type="PROSITE" id="PS50209">
    <property type="entry name" value="CARD"/>
    <property type="match status" value="1"/>
</dbReference>
<dbReference type="GO" id="GO:0004197">
    <property type="term" value="F:cysteine-type endopeptidase activity"/>
    <property type="evidence" value="ECO:0007669"/>
    <property type="project" value="InterPro"/>
</dbReference>
<dbReference type="SMART" id="SM00115">
    <property type="entry name" value="CASc"/>
    <property type="match status" value="1"/>
</dbReference>
<dbReference type="Gene3D" id="1.10.533.10">
    <property type="entry name" value="Death Domain, Fas"/>
    <property type="match status" value="1"/>
</dbReference>
<feature type="active site" evidence="7">
    <location>
        <position position="229"/>
    </location>
</feature>
<dbReference type="InterPro" id="IPR011600">
    <property type="entry name" value="Pept_C14_caspase"/>
</dbReference>
<evidence type="ECO:0000256" key="7">
    <source>
        <dbReference type="PIRSR" id="PIRSR038001-1"/>
    </source>
</evidence>
<keyword evidence="5" id="KW-0788">Thiol protease</keyword>
<organism evidence="12">
    <name type="scientific">Ornithodoros turicata</name>
    <dbReference type="NCBI Taxonomy" id="34597"/>
    <lineage>
        <taxon>Eukaryota</taxon>
        <taxon>Metazoa</taxon>
        <taxon>Ecdysozoa</taxon>
        <taxon>Arthropoda</taxon>
        <taxon>Chelicerata</taxon>
        <taxon>Arachnida</taxon>
        <taxon>Acari</taxon>
        <taxon>Parasitiformes</taxon>
        <taxon>Ixodida</taxon>
        <taxon>Ixodoidea</taxon>
        <taxon>Argasidae</taxon>
        <taxon>Ornithodorinae</taxon>
        <taxon>Ornithodoros</taxon>
    </lineage>
</organism>
<evidence type="ECO:0000256" key="1">
    <source>
        <dbReference type="ARBA" id="ARBA00010134"/>
    </source>
</evidence>
<proteinExistence type="inferred from homology"/>
<keyword evidence="3" id="KW-0053">Apoptosis</keyword>
<keyword evidence="4" id="KW-0378">Hydrolase</keyword>
<sequence length="394" mass="44894">MDPEHRKKLQDKNVIDALLQHINFDKLAQPLIEKKVFTAAMIDDIWQSEELADRNLKLLLKLPKRGPSAFTKFVEALRDTSQLEAENVLTGRTSEVRNNDRPIIGNAANDHATNGNLNGHSKVYEQSKHEIQVKLATEWKFGDYIYQMRRSPRGKCVIINNYDFRGLLELREGSQLDVQRLDRLFKALGFEVIVRQDKTKTEIVELLKTLSDERHQKDADCFVLILMSHGDQDIFYDVEKEQIEINSLIGMFNNNNCPTLCGKPKLFFIQACRGDQHDAGIPVLDTTDAGQFPAASPRNSKPDKHVPAWTDIYVAYSTTPGYVSNKNPVTGSWFMHALFTVFASMACNTHLESMMKEVTARLHSRASHDGAKQSPEIRQYGWTKKLYFNPGLRA</sequence>
<dbReference type="PANTHER" id="PTHR47901">
    <property type="entry name" value="CASPASE RECRUITMENT DOMAIN-CONTAINING PROTEIN 18"/>
    <property type="match status" value="1"/>
</dbReference>
<dbReference type="SUPFAM" id="SSF52129">
    <property type="entry name" value="Caspase-like"/>
    <property type="match status" value="1"/>
</dbReference>
<dbReference type="GO" id="GO:0042981">
    <property type="term" value="P:regulation of apoptotic process"/>
    <property type="evidence" value="ECO:0007669"/>
    <property type="project" value="InterPro"/>
</dbReference>
<dbReference type="SMART" id="SM00114">
    <property type="entry name" value="CARD"/>
    <property type="match status" value="1"/>
</dbReference>
<evidence type="ECO:0000256" key="6">
    <source>
        <dbReference type="ARBA" id="ARBA00023145"/>
    </source>
</evidence>
<accession>A0A2R5LKV7</accession>
<protein>
    <submittedName>
        <fullName evidence="12">Putative caspase-2</fullName>
    </submittedName>
</protein>
<name>A0A2R5LKV7_9ACAR</name>
<feature type="domain" description="Caspase family p20" evidence="10">
    <location>
        <begin position="152"/>
        <end position="276"/>
    </location>
</feature>
<evidence type="ECO:0000259" key="11">
    <source>
        <dbReference type="PROSITE" id="PS50209"/>
    </source>
</evidence>
<dbReference type="PROSITE" id="PS50207">
    <property type="entry name" value="CASPASE_P10"/>
    <property type="match status" value="1"/>
</dbReference>
<feature type="domain" description="Caspase family p10" evidence="9">
    <location>
        <begin position="302"/>
        <end position="390"/>
    </location>
</feature>
<evidence type="ECO:0000256" key="4">
    <source>
        <dbReference type="ARBA" id="ARBA00022801"/>
    </source>
</evidence>
<dbReference type="AlphaFoldDB" id="A0A2R5LKV7"/>
<keyword evidence="2" id="KW-0645">Protease</keyword>
<dbReference type="InterPro" id="IPR002398">
    <property type="entry name" value="Pept_C14"/>
</dbReference>
<dbReference type="PROSITE" id="PS50208">
    <property type="entry name" value="CASPASE_P20"/>
    <property type="match status" value="1"/>
</dbReference>
<feature type="active site" evidence="7">
    <location>
        <position position="272"/>
    </location>
</feature>